<dbReference type="GO" id="GO:0009733">
    <property type="term" value="P:response to auxin"/>
    <property type="evidence" value="ECO:0007669"/>
    <property type="project" value="InterPro"/>
</dbReference>
<accession>A0AAW2TYP3</accession>
<sequence>MHVQLKAMHQRFSVAQHMKLACIYLSEPDLLFPPQFSFIFIKVSLSAKISWLIVSSIPMFNFSRMKGGVAIFNHVWEMLRKIHKSSIHYDLSHAVDDLEDDERMLPDDVKEGHFPVRAVEAGESTRFIVEVSCLADPGFLELLQKAEEEFGFEQMGILVIPCTSTDLQSVIGSTGKQ</sequence>
<organism evidence="2">
    <name type="scientific">Sesamum latifolium</name>
    <dbReference type="NCBI Taxonomy" id="2727402"/>
    <lineage>
        <taxon>Eukaryota</taxon>
        <taxon>Viridiplantae</taxon>
        <taxon>Streptophyta</taxon>
        <taxon>Embryophyta</taxon>
        <taxon>Tracheophyta</taxon>
        <taxon>Spermatophyta</taxon>
        <taxon>Magnoliopsida</taxon>
        <taxon>eudicotyledons</taxon>
        <taxon>Gunneridae</taxon>
        <taxon>Pentapetalae</taxon>
        <taxon>asterids</taxon>
        <taxon>lamiids</taxon>
        <taxon>Lamiales</taxon>
        <taxon>Pedaliaceae</taxon>
        <taxon>Sesamum</taxon>
    </lineage>
</organism>
<dbReference type="AlphaFoldDB" id="A0AAW2TYP3"/>
<dbReference type="PANTHER" id="PTHR31374:SF153">
    <property type="entry name" value="AUXIN-RESPONSIVE PROTEIN SAUR36-LIKE"/>
    <property type="match status" value="1"/>
</dbReference>
<dbReference type="InterPro" id="IPR003676">
    <property type="entry name" value="SAUR_fam"/>
</dbReference>
<proteinExistence type="inferred from homology"/>
<evidence type="ECO:0000256" key="1">
    <source>
        <dbReference type="ARBA" id="ARBA00006974"/>
    </source>
</evidence>
<gene>
    <name evidence="2" type="ORF">Slati_3586000</name>
</gene>
<protein>
    <submittedName>
        <fullName evidence="2">Auxin-responsive protein SAUR50</fullName>
    </submittedName>
</protein>
<dbReference type="PANTHER" id="PTHR31374">
    <property type="entry name" value="AUXIN-INDUCED PROTEIN-LIKE-RELATED"/>
    <property type="match status" value="1"/>
</dbReference>
<evidence type="ECO:0000313" key="2">
    <source>
        <dbReference type="EMBL" id="KAL0409963.1"/>
    </source>
</evidence>
<name>A0AAW2TYP3_9LAMI</name>
<reference evidence="2" key="1">
    <citation type="submission" date="2020-06" db="EMBL/GenBank/DDBJ databases">
        <authorList>
            <person name="Li T."/>
            <person name="Hu X."/>
            <person name="Zhang T."/>
            <person name="Song X."/>
            <person name="Zhang H."/>
            <person name="Dai N."/>
            <person name="Sheng W."/>
            <person name="Hou X."/>
            <person name="Wei L."/>
        </authorList>
    </citation>
    <scope>NUCLEOTIDE SEQUENCE</scope>
    <source>
        <strain evidence="2">KEN1</strain>
        <tissue evidence="2">Leaf</tissue>
    </source>
</reference>
<reference evidence="2" key="2">
    <citation type="journal article" date="2024" name="Plant">
        <title>Genomic evolution and insights into agronomic trait innovations of Sesamum species.</title>
        <authorList>
            <person name="Miao H."/>
            <person name="Wang L."/>
            <person name="Qu L."/>
            <person name="Liu H."/>
            <person name="Sun Y."/>
            <person name="Le M."/>
            <person name="Wang Q."/>
            <person name="Wei S."/>
            <person name="Zheng Y."/>
            <person name="Lin W."/>
            <person name="Duan Y."/>
            <person name="Cao H."/>
            <person name="Xiong S."/>
            <person name="Wang X."/>
            <person name="Wei L."/>
            <person name="Li C."/>
            <person name="Ma Q."/>
            <person name="Ju M."/>
            <person name="Zhao R."/>
            <person name="Li G."/>
            <person name="Mu C."/>
            <person name="Tian Q."/>
            <person name="Mei H."/>
            <person name="Zhang T."/>
            <person name="Gao T."/>
            <person name="Zhang H."/>
        </authorList>
    </citation>
    <scope>NUCLEOTIDE SEQUENCE</scope>
    <source>
        <strain evidence="2">KEN1</strain>
    </source>
</reference>
<comment type="similarity">
    <text evidence="1">Belongs to the ARG7 family.</text>
</comment>
<dbReference type="Pfam" id="PF02519">
    <property type="entry name" value="Auxin_inducible"/>
    <property type="match status" value="1"/>
</dbReference>
<comment type="caution">
    <text evidence="2">The sequence shown here is derived from an EMBL/GenBank/DDBJ whole genome shotgun (WGS) entry which is preliminary data.</text>
</comment>
<dbReference type="EMBL" id="JACGWN010000013">
    <property type="protein sequence ID" value="KAL0409963.1"/>
    <property type="molecule type" value="Genomic_DNA"/>
</dbReference>